<dbReference type="AlphaFoldDB" id="K3WUK7"/>
<reference evidence="3" key="1">
    <citation type="journal article" date="2010" name="Genome Biol.">
        <title>Genome sequence of the necrotrophic plant pathogen Pythium ultimum reveals original pathogenicity mechanisms and effector repertoire.</title>
        <authorList>
            <person name="Levesque C.A."/>
            <person name="Brouwer H."/>
            <person name="Cano L."/>
            <person name="Hamilton J.P."/>
            <person name="Holt C."/>
            <person name="Huitema E."/>
            <person name="Raffaele S."/>
            <person name="Robideau G.P."/>
            <person name="Thines M."/>
            <person name="Win J."/>
            <person name="Zerillo M.M."/>
            <person name="Beakes G.W."/>
            <person name="Boore J.L."/>
            <person name="Busam D."/>
            <person name="Dumas B."/>
            <person name="Ferriera S."/>
            <person name="Fuerstenberg S.I."/>
            <person name="Gachon C.M."/>
            <person name="Gaulin E."/>
            <person name="Govers F."/>
            <person name="Grenville-Briggs L."/>
            <person name="Horner N."/>
            <person name="Hostetler J."/>
            <person name="Jiang R.H."/>
            <person name="Johnson J."/>
            <person name="Krajaejun T."/>
            <person name="Lin H."/>
            <person name="Meijer H.J."/>
            <person name="Moore B."/>
            <person name="Morris P."/>
            <person name="Phuntmart V."/>
            <person name="Puiu D."/>
            <person name="Shetty J."/>
            <person name="Stajich J.E."/>
            <person name="Tripathy S."/>
            <person name="Wawra S."/>
            <person name="van West P."/>
            <person name="Whitty B.R."/>
            <person name="Coutinho P.M."/>
            <person name="Henrissat B."/>
            <person name="Martin F."/>
            <person name="Thomas P.D."/>
            <person name="Tyler B.M."/>
            <person name="De Vries R.P."/>
            <person name="Kamoun S."/>
            <person name="Yandell M."/>
            <person name="Tisserat N."/>
            <person name="Buell C.R."/>
        </authorList>
    </citation>
    <scope>NUCLEOTIDE SEQUENCE</scope>
    <source>
        <strain evidence="3">DAOM:BR144</strain>
    </source>
</reference>
<reference evidence="2" key="3">
    <citation type="submission" date="2015-02" db="UniProtKB">
        <authorList>
            <consortium name="EnsemblProtists"/>
        </authorList>
    </citation>
    <scope>IDENTIFICATION</scope>
    <source>
        <strain evidence="2">DAOM BR144</strain>
    </source>
</reference>
<dbReference type="EMBL" id="GL376558">
    <property type="status" value="NOT_ANNOTATED_CDS"/>
    <property type="molecule type" value="Genomic_DNA"/>
</dbReference>
<dbReference type="InParanoid" id="K3WUK7"/>
<keyword evidence="3" id="KW-1185">Reference proteome</keyword>
<sequence>MAAAKMRGGGLLSQRWQQYDDELEDSDQTIAAIPRAHRRGLVAASQQFSRERKPPPVKSAFFVETTDEEESRGDFRQGGRVDSGADDGSRSRRIGTRSNALPPPRQYLPLAGAVRDALAVSSPQQQHARLHIGAIQFPVTRSVLWDRRVLAEPIGVSVEQVLPRFRVAADALKQVYKLYQDRVATSFAESDLLCYLCGNAATILSGKAEDKQTASALTGLVCIGH</sequence>
<dbReference type="EnsemblProtists" id="PYU1_T008654">
    <property type="protein sequence ID" value="PYU1_T008654"/>
    <property type="gene ID" value="PYU1_G008637"/>
</dbReference>
<reference evidence="3" key="2">
    <citation type="submission" date="2010-04" db="EMBL/GenBank/DDBJ databases">
        <authorList>
            <person name="Buell R."/>
            <person name="Hamilton J."/>
            <person name="Hostetler J."/>
        </authorList>
    </citation>
    <scope>NUCLEOTIDE SEQUENCE [LARGE SCALE GENOMIC DNA]</scope>
    <source>
        <strain evidence="3">DAOM:BR144</strain>
    </source>
</reference>
<evidence type="ECO:0000256" key="1">
    <source>
        <dbReference type="SAM" id="MobiDB-lite"/>
    </source>
</evidence>
<proteinExistence type="predicted"/>
<name>K3WUK7_GLOUD</name>
<dbReference type="VEuPathDB" id="FungiDB:PYU1_G008637"/>
<feature type="region of interest" description="Disordered" evidence="1">
    <location>
        <begin position="41"/>
        <end position="106"/>
    </location>
</feature>
<protein>
    <submittedName>
        <fullName evidence="2">Uncharacterized protein</fullName>
    </submittedName>
</protein>
<organism evidence="2 3">
    <name type="scientific">Globisporangium ultimum (strain ATCC 200006 / CBS 805.95 / DAOM BR144)</name>
    <name type="common">Pythium ultimum</name>
    <dbReference type="NCBI Taxonomy" id="431595"/>
    <lineage>
        <taxon>Eukaryota</taxon>
        <taxon>Sar</taxon>
        <taxon>Stramenopiles</taxon>
        <taxon>Oomycota</taxon>
        <taxon>Peronosporomycetes</taxon>
        <taxon>Pythiales</taxon>
        <taxon>Pythiaceae</taxon>
        <taxon>Globisporangium</taxon>
    </lineage>
</organism>
<evidence type="ECO:0000313" key="3">
    <source>
        <dbReference type="Proteomes" id="UP000019132"/>
    </source>
</evidence>
<dbReference type="Proteomes" id="UP000019132">
    <property type="component" value="Unassembled WGS sequence"/>
</dbReference>
<dbReference type="STRING" id="431595.K3WUK7"/>
<evidence type="ECO:0000313" key="2">
    <source>
        <dbReference type="EnsemblProtists" id="PYU1_T008654"/>
    </source>
</evidence>
<dbReference type="OMA" id="AIQFPVT"/>
<accession>K3WUK7</accession>
<dbReference type="eggNOG" id="ENOG502TDHQ">
    <property type="taxonomic scope" value="Eukaryota"/>
</dbReference>
<dbReference type="HOGENOM" id="CLU_1232003_0_0_1"/>